<feature type="domain" description="Helicase C-terminal" evidence="13">
    <location>
        <begin position="762"/>
        <end position="918"/>
    </location>
</feature>
<evidence type="ECO:0000259" key="11">
    <source>
        <dbReference type="PROSITE" id="PS50089"/>
    </source>
</evidence>
<dbReference type="PROSITE" id="PS51194">
    <property type="entry name" value="HELICASE_CTER"/>
    <property type="match status" value="1"/>
</dbReference>
<dbReference type="PANTHER" id="PTHR45626">
    <property type="entry name" value="TRANSCRIPTION TERMINATION FACTOR 2-RELATED"/>
    <property type="match status" value="1"/>
</dbReference>
<comment type="similarity">
    <text evidence="1">Belongs to the SNF2/RAD54 helicase family.</text>
</comment>
<keyword evidence="5" id="KW-0378">Hydrolase</keyword>
<accession>A0ABY6SCM5</accession>
<dbReference type="SMART" id="SM00487">
    <property type="entry name" value="DEXDc"/>
    <property type="match status" value="1"/>
</dbReference>
<dbReference type="CDD" id="cd16449">
    <property type="entry name" value="RING-HC"/>
    <property type="match status" value="1"/>
</dbReference>
<evidence type="ECO:0000313" key="14">
    <source>
        <dbReference type="EMBL" id="VBB81161.1"/>
    </source>
</evidence>
<dbReference type="PROSITE" id="PS00518">
    <property type="entry name" value="ZF_RING_1"/>
    <property type="match status" value="1"/>
</dbReference>
<evidence type="ECO:0000256" key="3">
    <source>
        <dbReference type="ARBA" id="ARBA00022741"/>
    </source>
</evidence>
<keyword evidence="3" id="KW-0547">Nucleotide-binding</keyword>
<keyword evidence="6" id="KW-0347">Helicase</keyword>
<dbReference type="InterPro" id="IPR001650">
    <property type="entry name" value="Helicase_C-like"/>
</dbReference>
<dbReference type="InterPro" id="IPR001841">
    <property type="entry name" value="Znf_RING"/>
</dbReference>
<dbReference type="CDD" id="cd18793">
    <property type="entry name" value="SF2_C_SNF"/>
    <property type="match status" value="1"/>
</dbReference>
<dbReference type="Pfam" id="PF00176">
    <property type="entry name" value="SNF2-rel_dom"/>
    <property type="match status" value="2"/>
</dbReference>
<feature type="region of interest" description="Disordered" evidence="10">
    <location>
        <begin position="63"/>
        <end position="84"/>
    </location>
</feature>
<dbReference type="InterPro" id="IPR050628">
    <property type="entry name" value="SNF2_RAD54_helicase_TF"/>
</dbReference>
<evidence type="ECO:0000256" key="2">
    <source>
        <dbReference type="ARBA" id="ARBA00022723"/>
    </source>
</evidence>
<reference evidence="14" key="1">
    <citation type="submission" date="2018-02" db="EMBL/GenBank/DDBJ databases">
        <authorList>
            <person name="Silar P."/>
        </authorList>
    </citation>
    <scope>NUCLEOTIDE SEQUENCE [LARGE SCALE GENOMIC DNA]</scope>
    <source>
        <strain evidence="14">T</strain>
    </source>
</reference>
<dbReference type="InterPro" id="IPR049730">
    <property type="entry name" value="SNF2/RAD54-like_C"/>
</dbReference>
<evidence type="ECO:0000256" key="8">
    <source>
        <dbReference type="ARBA" id="ARBA00022840"/>
    </source>
</evidence>
<dbReference type="CDD" id="cd18008">
    <property type="entry name" value="DEXDc_SHPRH-like"/>
    <property type="match status" value="1"/>
</dbReference>
<feature type="compositionally biased region" description="Basic and acidic residues" evidence="10">
    <location>
        <begin position="317"/>
        <end position="327"/>
    </location>
</feature>
<dbReference type="InterPro" id="IPR038718">
    <property type="entry name" value="SNF2-like_sf"/>
</dbReference>
<dbReference type="SUPFAM" id="SSF52540">
    <property type="entry name" value="P-loop containing nucleoside triphosphate hydrolases"/>
    <property type="match status" value="2"/>
</dbReference>
<dbReference type="Gene3D" id="3.30.40.10">
    <property type="entry name" value="Zinc/RING finger domain, C3HC4 (zinc finger)"/>
    <property type="match status" value="1"/>
</dbReference>
<dbReference type="SUPFAM" id="SSF57850">
    <property type="entry name" value="RING/U-box"/>
    <property type="match status" value="1"/>
</dbReference>
<evidence type="ECO:0000259" key="13">
    <source>
        <dbReference type="PROSITE" id="PS51194"/>
    </source>
</evidence>
<dbReference type="InterPro" id="IPR013083">
    <property type="entry name" value="Znf_RING/FYVE/PHD"/>
</dbReference>
<dbReference type="PANTHER" id="PTHR45626:SF52">
    <property type="entry name" value="SINGLE-STRANDED DNA-DEPENDENT ATPASE (EUROFUNG)"/>
    <property type="match status" value="1"/>
</dbReference>
<keyword evidence="15" id="KW-1185">Reference proteome</keyword>
<dbReference type="Proteomes" id="UP000280685">
    <property type="component" value="Chromosome 5"/>
</dbReference>
<keyword evidence="4 9" id="KW-0863">Zinc-finger</keyword>
<evidence type="ECO:0000313" key="15">
    <source>
        <dbReference type="Proteomes" id="UP000280685"/>
    </source>
</evidence>
<keyword evidence="7" id="KW-0862">Zinc</keyword>
<dbReference type="InterPro" id="IPR014001">
    <property type="entry name" value="Helicase_ATP-bd"/>
</dbReference>
<sequence>MQPADSLPDLFSDILLDPSVGNQMSLINLDETDYNLASALTEWGNNMVLPDLYLSQVTPISSQETSHSPSVAPDSIQSTAESVTSTDDEETICYGMLHNVDVKLVGEMQITDANLGESEAGYRRFELREQQDHILLCFHDDDKEFGYLRSGVGKTLAPLLAKSYVEFEPIVLTSNPNETIGRAKKPKKPAKPAEAMVKVDINVYGPRRAAAEVGDALSRGKLWLQKSGHARREVVYDNPHFLPLKINGIQMQAVQPVNQIANDGLARKKHRKERLRKIVEEVYKSLDNTRHLDMVDGGNRVTRKLLKYRHRITKARAKQDTQPDERGGGILADEMGMGKSLSILALIAKTLDDGNEWAQQQKDSAEDKEALKHSRSTLVVVPSARTRPSFFLSEEKPGTDLTSSHRQLDERNKKVWLFDFCSGIITYRIHRHLKGGLEVIKYHGPGRPKDLDTISDSDIVVTTYNTLTAEFLIKSKPSILHRIGWYRVVLDEAHIIRRPATAFYRACDDLHANSRWCLTGTPIQNKLADIGALFAFTRAEPFTRASVFRKWIEVPFEQNIENPTVVKNRLVMLFEALCLRRTKDAIQLPGLRQRIRALEFSPAEREQYEKTKKTLARTIRQRAGGVEKSSKFGLFQANLQMRLLCNHGTFQKPFSWHSRSPLDEREVVVSALGQTGEITCSVCQLPMPILGSSWLGNGFRAQCAHVLCAECIEESSMPGAGEQTQHCPVCVRWLPHAWAEGRVAAEDVAMPDWPAEEAIEDDYDHYFSAEGHSTKMLAIIFSCWTRTLHLLSKHLDRAKIPYLRIDGGCPLPQRQAKLDQFAEDDEKRVLIMTTGTGGFGLNLTCANRVFIIELQWNPGVESQAIARAVRLGQENEVYVTRYVIQDTVEEEMKSQQQWKMQLAALGFEEAPDAIDDEKRVS</sequence>
<dbReference type="InterPro" id="IPR017907">
    <property type="entry name" value="Znf_RING_CS"/>
</dbReference>
<evidence type="ECO:0000256" key="9">
    <source>
        <dbReference type="PROSITE-ProRule" id="PRU00175"/>
    </source>
</evidence>
<dbReference type="InterPro" id="IPR000330">
    <property type="entry name" value="SNF2_N"/>
</dbReference>
<dbReference type="PROSITE" id="PS50089">
    <property type="entry name" value="ZF_RING_2"/>
    <property type="match status" value="1"/>
</dbReference>
<evidence type="ECO:0000256" key="4">
    <source>
        <dbReference type="ARBA" id="ARBA00022771"/>
    </source>
</evidence>
<evidence type="ECO:0000256" key="10">
    <source>
        <dbReference type="SAM" id="MobiDB-lite"/>
    </source>
</evidence>
<keyword evidence="2" id="KW-0479">Metal-binding</keyword>
<keyword evidence="8" id="KW-0067">ATP-binding</keyword>
<evidence type="ECO:0000256" key="1">
    <source>
        <dbReference type="ARBA" id="ARBA00007025"/>
    </source>
</evidence>
<dbReference type="Gene3D" id="3.40.50.300">
    <property type="entry name" value="P-loop containing nucleotide triphosphate hydrolases"/>
    <property type="match status" value="1"/>
</dbReference>
<gene>
    <name evidence="14" type="ORF">PODCO_504127</name>
</gene>
<proteinExistence type="inferred from homology"/>
<feature type="domain" description="Helicase ATP-binding" evidence="12">
    <location>
        <begin position="320"/>
        <end position="540"/>
    </location>
</feature>
<name>A0ABY6SCM5_PODCO</name>
<feature type="domain" description="RING-type" evidence="11">
    <location>
        <begin position="680"/>
        <end position="730"/>
    </location>
</feature>
<evidence type="ECO:0000259" key="12">
    <source>
        <dbReference type="PROSITE" id="PS51192"/>
    </source>
</evidence>
<evidence type="ECO:0000256" key="7">
    <source>
        <dbReference type="ARBA" id="ARBA00022833"/>
    </source>
</evidence>
<dbReference type="Pfam" id="PF00271">
    <property type="entry name" value="Helicase_C"/>
    <property type="match status" value="1"/>
</dbReference>
<feature type="region of interest" description="Disordered" evidence="10">
    <location>
        <begin position="314"/>
        <end position="333"/>
    </location>
</feature>
<protein>
    <submittedName>
        <fullName evidence="14">DNA repair protein RAD5B</fullName>
    </submittedName>
</protein>
<dbReference type="Gene3D" id="3.40.50.10810">
    <property type="entry name" value="Tandem AAA-ATPase domain"/>
    <property type="match status" value="2"/>
</dbReference>
<dbReference type="EMBL" id="LR026968">
    <property type="protein sequence ID" value="VBB81161.1"/>
    <property type="molecule type" value="Genomic_DNA"/>
</dbReference>
<dbReference type="PROSITE" id="PS51192">
    <property type="entry name" value="HELICASE_ATP_BIND_1"/>
    <property type="match status" value="1"/>
</dbReference>
<dbReference type="InterPro" id="IPR027417">
    <property type="entry name" value="P-loop_NTPase"/>
</dbReference>
<evidence type="ECO:0000256" key="5">
    <source>
        <dbReference type="ARBA" id="ARBA00022801"/>
    </source>
</evidence>
<dbReference type="SMART" id="SM00490">
    <property type="entry name" value="HELICc"/>
    <property type="match status" value="1"/>
</dbReference>
<organism evidence="14 15">
    <name type="scientific">Podospora comata</name>
    <dbReference type="NCBI Taxonomy" id="48703"/>
    <lineage>
        <taxon>Eukaryota</taxon>
        <taxon>Fungi</taxon>
        <taxon>Dikarya</taxon>
        <taxon>Ascomycota</taxon>
        <taxon>Pezizomycotina</taxon>
        <taxon>Sordariomycetes</taxon>
        <taxon>Sordariomycetidae</taxon>
        <taxon>Sordariales</taxon>
        <taxon>Podosporaceae</taxon>
        <taxon>Podospora</taxon>
    </lineage>
</organism>
<evidence type="ECO:0000256" key="6">
    <source>
        <dbReference type="ARBA" id="ARBA00022806"/>
    </source>
</evidence>